<feature type="chain" id="PRO_5012181831" evidence="1">
    <location>
        <begin position="28"/>
        <end position="110"/>
    </location>
</feature>
<reference evidence="2 3" key="1">
    <citation type="submission" date="2015-04" db="EMBL/GenBank/DDBJ databases">
        <authorList>
            <person name="Syromyatnikov M.Y."/>
            <person name="Popov V.N."/>
        </authorList>
    </citation>
    <scope>NUCLEOTIDE SEQUENCE [LARGE SCALE GENOMIC DNA]</scope>
</reference>
<sequence length="110" mass="12833">MIDSFFSLALRVSFFFSFVLLLLKAEAREKKTSKQNCIIADNNRLITRGFKPQLCMKNATIMNSTNAICRENIGMISDHINHHRRNIYNVWCLRINNDLEIALTENLDRN</sequence>
<evidence type="ECO:0000256" key="1">
    <source>
        <dbReference type="SAM" id="SignalP"/>
    </source>
</evidence>
<feature type="signal peptide" evidence="1">
    <location>
        <begin position="1"/>
        <end position="27"/>
    </location>
</feature>
<evidence type="ECO:0000313" key="2">
    <source>
        <dbReference type="EMBL" id="CRK88422.1"/>
    </source>
</evidence>
<dbReference type="EMBL" id="CVRI01000008">
    <property type="protein sequence ID" value="CRK88422.1"/>
    <property type="molecule type" value="Genomic_DNA"/>
</dbReference>
<gene>
    <name evidence="2" type="ORF">CLUMA_CG002287</name>
</gene>
<protein>
    <submittedName>
        <fullName evidence="2">CLUMA_CG002287, isoform A</fullName>
    </submittedName>
</protein>
<proteinExistence type="predicted"/>
<keyword evidence="3" id="KW-1185">Reference proteome</keyword>
<name>A0A1J1HPM4_9DIPT</name>
<dbReference type="AlphaFoldDB" id="A0A1J1HPM4"/>
<accession>A0A1J1HPM4</accession>
<organism evidence="2 3">
    <name type="scientific">Clunio marinus</name>
    <dbReference type="NCBI Taxonomy" id="568069"/>
    <lineage>
        <taxon>Eukaryota</taxon>
        <taxon>Metazoa</taxon>
        <taxon>Ecdysozoa</taxon>
        <taxon>Arthropoda</taxon>
        <taxon>Hexapoda</taxon>
        <taxon>Insecta</taxon>
        <taxon>Pterygota</taxon>
        <taxon>Neoptera</taxon>
        <taxon>Endopterygota</taxon>
        <taxon>Diptera</taxon>
        <taxon>Nematocera</taxon>
        <taxon>Chironomoidea</taxon>
        <taxon>Chironomidae</taxon>
        <taxon>Clunio</taxon>
    </lineage>
</organism>
<dbReference type="Proteomes" id="UP000183832">
    <property type="component" value="Unassembled WGS sequence"/>
</dbReference>
<keyword evidence="1" id="KW-0732">Signal</keyword>
<evidence type="ECO:0000313" key="3">
    <source>
        <dbReference type="Proteomes" id="UP000183832"/>
    </source>
</evidence>